<dbReference type="InterPro" id="IPR014782">
    <property type="entry name" value="Peptidase_M1_dom"/>
</dbReference>
<dbReference type="Gene3D" id="2.60.40.1730">
    <property type="entry name" value="tricorn interacting facor f3 domain"/>
    <property type="match status" value="1"/>
</dbReference>
<comment type="subcellular location">
    <subcellularLocation>
        <location evidence="2">Cell membrane</location>
        <topology evidence="2">Lipid-anchor</topology>
        <topology evidence="2">GPI-anchor</topology>
    </subcellularLocation>
</comment>
<dbReference type="Pfam" id="PF11838">
    <property type="entry name" value="ERAP1_C"/>
    <property type="match status" value="1"/>
</dbReference>
<evidence type="ECO:0000256" key="10">
    <source>
        <dbReference type="ARBA" id="ARBA00023288"/>
    </source>
</evidence>
<keyword evidence="12" id="KW-0812">Transmembrane</keyword>
<keyword evidence="9" id="KW-0482">Metalloprotease</keyword>
<keyword evidence="4" id="KW-0325">Glycoprotein</keyword>
<dbReference type="GO" id="GO:0070006">
    <property type="term" value="F:metalloaminopeptidase activity"/>
    <property type="evidence" value="ECO:0007669"/>
    <property type="project" value="TreeGrafter"/>
</dbReference>
<accession>A0A8J9VG67</accession>
<comment type="cofactor">
    <cofactor evidence="1">
        <name>Zn(2+)</name>
        <dbReference type="ChEBI" id="CHEBI:29105"/>
    </cofactor>
</comment>
<evidence type="ECO:0000256" key="11">
    <source>
        <dbReference type="SAM" id="MobiDB-lite"/>
    </source>
</evidence>
<dbReference type="GO" id="GO:0006508">
    <property type="term" value="P:proteolysis"/>
    <property type="evidence" value="ECO:0007669"/>
    <property type="project" value="UniProtKB-KW"/>
</dbReference>
<keyword evidence="4" id="KW-0336">GPI-anchor</keyword>
<evidence type="ECO:0000256" key="2">
    <source>
        <dbReference type="ARBA" id="ARBA00004609"/>
    </source>
</evidence>
<dbReference type="PANTHER" id="PTHR11533:SF299">
    <property type="entry name" value="AMINOPEPTIDASE"/>
    <property type="match status" value="1"/>
</dbReference>
<evidence type="ECO:0000256" key="5">
    <source>
        <dbReference type="ARBA" id="ARBA00022670"/>
    </source>
</evidence>
<evidence type="ECO:0008006" key="18">
    <source>
        <dbReference type="Google" id="ProtNLM"/>
    </source>
</evidence>
<feature type="domain" description="Peptidase M1 membrane alanine aminopeptidase" evidence="13">
    <location>
        <begin position="400"/>
        <end position="593"/>
    </location>
</feature>
<dbReference type="SUPFAM" id="SSF55486">
    <property type="entry name" value="Metalloproteases ('zincins'), catalytic domain"/>
    <property type="match status" value="1"/>
</dbReference>
<evidence type="ECO:0000256" key="7">
    <source>
        <dbReference type="ARBA" id="ARBA00022801"/>
    </source>
</evidence>
<evidence type="ECO:0000313" key="16">
    <source>
        <dbReference type="EMBL" id="CAH0731132.1"/>
    </source>
</evidence>
<feature type="compositionally biased region" description="Low complexity" evidence="11">
    <location>
        <begin position="343"/>
        <end position="366"/>
    </location>
</feature>
<evidence type="ECO:0000256" key="6">
    <source>
        <dbReference type="ARBA" id="ARBA00022723"/>
    </source>
</evidence>
<dbReference type="GO" id="GO:0042277">
    <property type="term" value="F:peptide binding"/>
    <property type="evidence" value="ECO:0007669"/>
    <property type="project" value="TreeGrafter"/>
</dbReference>
<proteinExistence type="inferred from homology"/>
<feature type="domain" description="ERAP1-like C-terminal" evidence="14">
    <location>
        <begin position="771"/>
        <end position="1021"/>
    </location>
</feature>
<reference evidence="16" key="1">
    <citation type="submission" date="2021-12" db="EMBL/GenBank/DDBJ databases">
        <authorList>
            <person name="Martin H S."/>
        </authorList>
    </citation>
    <scope>NUCLEOTIDE SEQUENCE</scope>
</reference>
<feature type="non-terminal residue" evidence="16">
    <location>
        <position position="1107"/>
    </location>
</feature>
<dbReference type="InterPro" id="IPR042097">
    <property type="entry name" value="Aminopeptidase_N-like_N_sf"/>
</dbReference>
<dbReference type="GO" id="GO:0043171">
    <property type="term" value="P:peptide catabolic process"/>
    <property type="evidence" value="ECO:0007669"/>
    <property type="project" value="TreeGrafter"/>
</dbReference>
<comment type="similarity">
    <text evidence="3">Belongs to the peptidase M1 family.</text>
</comment>
<dbReference type="PANTHER" id="PTHR11533">
    <property type="entry name" value="PROTEASE M1 ZINC METALLOPROTEASE"/>
    <property type="match status" value="1"/>
</dbReference>
<dbReference type="InterPro" id="IPR045357">
    <property type="entry name" value="Aminopeptidase_N-like_N"/>
</dbReference>
<dbReference type="InterPro" id="IPR050344">
    <property type="entry name" value="Peptidase_M1_aminopeptidases"/>
</dbReference>
<dbReference type="EMBL" id="OV170229">
    <property type="protein sequence ID" value="CAH0731132.1"/>
    <property type="molecule type" value="Genomic_DNA"/>
</dbReference>
<feature type="region of interest" description="Disordered" evidence="11">
    <location>
        <begin position="343"/>
        <end position="380"/>
    </location>
</feature>
<evidence type="ECO:0000256" key="4">
    <source>
        <dbReference type="ARBA" id="ARBA00022622"/>
    </source>
</evidence>
<dbReference type="GO" id="GO:0005615">
    <property type="term" value="C:extracellular space"/>
    <property type="evidence" value="ECO:0007669"/>
    <property type="project" value="TreeGrafter"/>
</dbReference>
<evidence type="ECO:0000256" key="9">
    <source>
        <dbReference type="ARBA" id="ARBA00023049"/>
    </source>
</evidence>
<dbReference type="Proteomes" id="UP000838878">
    <property type="component" value="Chromosome 9"/>
</dbReference>
<keyword evidence="12" id="KW-0472">Membrane</keyword>
<evidence type="ECO:0000256" key="1">
    <source>
        <dbReference type="ARBA" id="ARBA00001947"/>
    </source>
</evidence>
<feature type="domain" description="Aminopeptidase N-like N-terminal" evidence="15">
    <location>
        <begin position="140"/>
        <end position="325"/>
    </location>
</feature>
<evidence type="ECO:0000259" key="13">
    <source>
        <dbReference type="Pfam" id="PF01433"/>
    </source>
</evidence>
<keyword evidence="17" id="KW-1185">Reference proteome</keyword>
<dbReference type="PRINTS" id="PR00756">
    <property type="entry name" value="ALADIPTASE"/>
</dbReference>
<keyword evidence="10" id="KW-0449">Lipoprotein</keyword>
<protein>
    <recommendedName>
        <fullName evidence="18">Aminopeptidase</fullName>
    </recommendedName>
</protein>
<dbReference type="GO" id="GO:0005886">
    <property type="term" value="C:plasma membrane"/>
    <property type="evidence" value="ECO:0007669"/>
    <property type="project" value="UniProtKB-SubCell"/>
</dbReference>
<dbReference type="InterPro" id="IPR027268">
    <property type="entry name" value="Peptidase_M4/M1_CTD_sf"/>
</dbReference>
<organism evidence="16 17">
    <name type="scientific">Brenthis ino</name>
    <name type="common">lesser marbled fritillary</name>
    <dbReference type="NCBI Taxonomy" id="405034"/>
    <lineage>
        <taxon>Eukaryota</taxon>
        <taxon>Metazoa</taxon>
        <taxon>Ecdysozoa</taxon>
        <taxon>Arthropoda</taxon>
        <taxon>Hexapoda</taxon>
        <taxon>Insecta</taxon>
        <taxon>Pterygota</taxon>
        <taxon>Neoptera</taxon>
        <taxon>Endopterygota</taxon>
        <taxon>Lepidoptera</taxon>
        <taxon>Glossata</taxon>
        <taxon>Ditrysia</taxon>
        <taxon>Papilionoidea</taxon>
        <taxon>Nymphalidae</taxon>
        <taxon>Heliconiinae</taxon>
        <taxon>Argynnini</taxon>
        <taxon>Brenthis</taxon>
    </lineage>
</organism>
<keyword evidence="5" id="KW-0645">Protease</keyword>
<dbReference type="Gene3D" id="1.25.50.20">
    <property type="match status" value="1"/>
</dbReference>
<keyword evidence="8" id="KW-0862">Zinc</keyword>
<dbReference type="InterPro" id="IPR024571">
    <property type="entry name" value="ERAP1-like_C_dom"/>
</dbReference>
<sequence>MDGIQMEPIGKYKADRNGSAKAAAWRNMVDQDLDDVAFLADTDKAREAREIGDAPVAVCSQRRALCLAALVFSAMFATALLVVYATPQPECPCAVESDLLPGQTPTGSEENATSANKERIASNGMVYPWRGARLPTFLIPKHYSLWLHPNLTTGELRGEVSIDFKVDRDTTFVVLNVRDMNVTERALFKTGGSLGPKVVKSLDYPPADQTYIEFKEKLRRKFNYTLSLRFITKLERNDKQRGFFLAGTNRHRCAVSRFWLTHARSAFPCLDEPHLRATFKLTIVRDRFHVSLTNMPIVATEEAGFYLGHRLLQDEFAVSPPMSTHMMALAVCRLQRRAAPSLTEVNGNGNEVNGNGNEVTGNGNEVAVTEAPSDDAPLPPPEISLYSDKQVILDESGPLLEWVQRTIQLFAFELNTSYPLPKFDIVVVEGGNQYSEGWGLITLAPSMLSDTKVIARLLAQQWFGGLVSPRWWSSQWLLEALTSVLGEKAPAISGGPAERQQDALLLDHVLPALRLDSSYSVRAVASPRLERADIESATDELSLHKGAAIVSMAIEAAGQEAGRAALARLLREHRAASADARDLWRALQRDSADDAPAHAWDGWCERAGYPLLCARRAGSDVVVRQERFVMSAAPPVPEPPVADHLLTLDLRAELDELFFEPENFTEISEEDVNSTTTTPAPTTTTTVRTTKAPPAPRWVIPVTFSVGPVVEEELENITKLWKNTTESIQNGTWYDIGNDTKHSSRWLENITYLIWMNDTEMVIPELGKHKWVRYNVGARGLYRVAPQDRNAGETAESAAKRAEELYESGEPAERALLLDDAFVLSRAGRLPASRAIAAAAHLTTERHWAVWRVVVGHLSWWRELLQVAASGPHLQKLLSTLPPTLPLYSNQELTDPGIDEEQLWLSGALLMAGVEWGNENVTQQALELFEAWLNENETIPEIYQEAAFTAGVRRGGARAWRACWRALLASLRAPRPALAHRAVLAALAAPADDWLLYRFAYTVLSSEAQRGRDWKMWVTALCAGVCRWRGAAGIWRILNITTLPPQALQAAARCLHQPRDYYRFKELFGSQRGAAAALDTIALNAAWVSRADADLLAYFNAIHRRTD</sequence>
<evidence type="ECO:0000256" key="12">
    <source>
        <dbReference type="SAM" id="Phobius"/>
    </source>
</evidence>
<keyword evidence="6" id="KW-0479">Metal-binding</keyword>
<evidence type="ECO:0000259" key="15">
    <source>
        <dbReference type="Pfam" id="PF17900"/>
    </source>
</evidence>
<dbReference type="GO" id="GO:0008270">
    <property type="term" value="F:zinc ion binding"/>
    <property type="evidence" value="ECO:0007669"/>
    <property type="project" value="InterPro"/>
</dbReference>
<dbReference type="OrthoDB" id="6750768at2759"/>
<keyword evidence="12" id="KW-1133">Transmembrane helix</keyword>
<dbReference type="GO" id="GO:0098552">
    <property type="term" value="C:side of membrane"/>
    <property type="evidence" value="ECO:0007669"/>
    <property type="project" value="UniProtKB-KW"/>
</dbReference>
<evidence type="ECO:0000256" key="3">
    <source>
        <dbReference type="ARBA" id="ARBA00010136"/>
    </source>
</evidence>
<keyword evidence="7" id="KW-0378">Hydrolase</keyword>
<dbReference type="AlphaFoldDB" id="A0A8J9VG67"/>
<feature type="transmembrane region" description="Helical" evidence="12">
    <location>
        <begin position="64"/>
        <end position="85"/>
    </location>
</feature>
<gene>
    <name evidence="16" type="ORF">BINO364_LOCUS16039</name>
</gene>
<evidence type="ECO:0000256" key="8">
    <source>
        <dbReference type="ARBA" id="ARBA00022833"/>
    </source>
</evidence>
<dbReference type="Gene3D" id="1.10.390.10">
    <property type="entry name" value="Neutral Protease Domain 2"/>
    <property type="match status" value="1"/>
</dbReference>
<dbReference type="SUPFAM" id="SSF63737">
    <property type="entry name" value="Leukotriene A4 hydrolase N-terminal domain"/>
    <property type="match status" value="1"/>
</dbReference>
<name>A0A8J9VG67_9NEOP</name>
<evidence type="ECO:0000313" key="17">
    <source>
        <dbReference type="Proteomes" id="UP000838878"/>
    </source>
</evidence>
<dbReference type="Pfam" id="PF01433">
    <property type="entry name" value="Peptidase_M1"/>
    <property type="match status" value="1"/>
</dbReference>
<evidence type="ECO:0000259" key="14">
    <source>
        <dbReference type="Pfam" id="PF11838"/>
    </source>
</evidence>
<feature type="region of interest" description="Disordered" evidence="11">
    <location>
        <begin position="668"/>
        <end position="691"/>
    </location>
</feature>
<dbReference type="GO" id="GO:0005737">
    <property type="term" value="C:cytoplasm"/>
    <property type="evidence" value="ECO:0007669"/>
    <property type="project" value="TreeGrafter"/>
</dbReference>
<feature type="compositionally biased region" description="Low complexity" evidence="11">
    <location>
        <begin position="675"/>
        <end position="691"/>
    </location>
</feature>
<dbReference type="InterPro" id="IPR001930">
    <property type="entry name" value="Peptidase_M1"/>
</dbReference>
<dbReference type="Pfam" id="PF17900">
    <property type="entry name" value="Peptidase_M1_N"/>
    <property type="match status" value="1"/>
</dbReference>